<comment type="caution">
    <text evidence="1">The sequence shown here is derived from an EMBL/GenBank/DDBJ whole genome shotgun (WGS) entry which is preliminary data.</text>
</comment>
<keyword evidence="2" id="KW-1185">Reference proteome</keyword>
<evidence type="ECO:0000313" key="1">
    <source>
        <dbReference type="EMBL" id="MED6110388.1"/>
    </source>
</evidence>
<name>A0ABU6QEY0_9FABA</name>
<reference evidence="1 2" key="1">
    <citation type="journal article" date="2023" name="Plants (Basel)">
        <title>Bridging the Gap: Combining Genomics and Transcriptomics Approaches to Understand Stylosanthes scabra, an Orphan Legume from the Brazilian Caatinga.</title>
        <authorList>
            <person name="Ferreira-Neto J.R.C."/>
            <person name="da Silva M.D."/>
            <person name="Binneck E."/>
            <person name="de Melo N.F."/>
            <person name="da Silva R.H."/>
            <person name="de Melo A.L.T.M."/>
            <person name="Pandolfi V."/>
            <person name="Bustamante F.O."/>
            <person name="Brasileiro-Vidal A.C."/>
            <person name="Benko-Iseppon A.M."/>
        </authorList>
    </citation>
    <scope>NUCLEOTIDE SEQUENCE [LARGE SCALE GENOMIC DNA]</scope>
    <source>
        <tissue evidence="1">Leaves</tissue>
    </source>
</reference>
<feature type="non-terminal residue" evidence="1">
    <location>
        <position position="131"/>
    </location>
</feature>
<gene>
    <name evidence="1" type="ORF">PIB30_042327</name>
</gene>
<protein>
    <submittedName>
        <fullName evidence="1">Uncharacterized protein</fullName>
    </submittedName>
</protein>
<sequence>MVLSDERVDKVDSRYVLERWSKNVKRNHTNIRSSYDEPVLDETTQRYNGALSRCFEACQVGAASNGRITIVHRDGNFTRTRGYPRILSVTGDFVDTRYAPAGAGAGIHELIGAGAGNKVSAPWIPAKYPPC</sequence>
<dbReference type="EMBL" id="JASCZI010000240">
    <property type="protein sequence ID" value="MED6110388.1"/>
    <property type="molecule type" value="Genomic_DNA"/>
</dbReference>
<dbReference type="Proteomes" id="UP001341840">
    <property type="component" value="Unassembled WGS sequence"/>
</dbReference>
<accession>A0ABU6QEY0</accession>
<proteinExistence type="predicted"/>
<organism evidence="1 2">
    <name type="scientific">Stylosanthes scabra</name>
    <dbReference type="NCBI Taxonomy" id="79078"/>
    <lineage>
        <taxon>Eukaryota</taxon>
        <taxon>Viridiplantae</taxon>
        <taxon>Streptophyta</taxon>
        <taxon>Embryophyta</taxon>
        <taxon>Tracheophyta</taxon>
        <taxon>Spermatophyta</taxon>
        <taxon>Magnoliopsida</taxon>
        <taxon>eudicotyledons</taxon>
        <taxon>Gunneridae</taxon>
        <taxon>Pentapetalae</taxon>
        <taxon>rosids</taxon>
        <taxon>fabids</taxon>
        <taxon>Fabales</taxon>
        <taxon>Fabaceae</taxon>
        <taxon>Papilionoideae</taxon>
        <taxon>50 kb inversion clade</taxon>
        <taxon>dalbergioids sensu lato</taxon>
        <taxon>Dalbergieae</taxon>
        <taxon>Pterocarpus clade</taxon>
        <taxon>Stylosanthes</taxon>
    </lineage>
</organism>
<evidence type="ECO:0000313" key="2">
    <source>
        <dbReference type="Proteomes" id="UP001341840"/>
    </source>
</evidence>